<dbReference type="PANTHER" id="PTHR18964:SF149">
    <property type="entry name" value="BIFUNCTIONAL UDP-N-ACETYLGLUCOSAMINE 2-EPIMERASE_N-ACETYLMANNOSAMINE KINASE"/>
    <property type="match status" value="1"/>
</dbReference>
<dbReference type="InterPro" id="IPR036390">
    <property type="entry name" value="WH_DNA-bd_sf"/>
</dbReference>
<dbReference type="STRING" id="626937.HMPREF3293_01461"/>
<dbReference type="PATRIC" id="fig|626937.4.peg.1442"/>
<comment type="similarity">
    <text evidence="2">Belongs to the ROK (NagC/XylR) family.</text>
</comment>
<keyword evidence="3" id="KW-0119">Carbohydrate metabolism</keyword>
<name>A0A136Q514_9FIRM</name>
<accession>A0A136Q514</accession>
<dbReference type="EMBL" id="LSZW01000057">
    <property type="protein sequence ID" value="KXK65739.1"/>
    <property type="molecule type" value="Genomic_DNA"/>
</dbReference>
<dbReference type="OrthoDB" id="9796533at2"/>
<protein>
    <submittedName>
        <fullName evidence="4">ROK family protein</fullName>
    </submittedName>
</protein>
<evidence type="ECO:0000256" key="2">
    <source>
        <dbReference type="ARBA" id="ARBA00006479"/>
    </source>
</evidence>
<evidence type="ECO:0000256" key="3">
    <source>
        <dbReference type="ARBA" id="ARBA00022629"/>
    </source>
</evidence>
<reference evidence="4 5" key="1">
    <citation type="submission" date="2016-02" db="EMBL/GenBank/DDBJ databases">
        <authorList>
            <person name="Wen L."/>
            <person name="He K."/>
            <person name="Yang H."/>
        </authorList>
    </citation>
    <scope>NUCLEOTIDE SEQUENCE [LARGE SCALE GENOMIC DNA]</scope>
    <source>
        <strain evidence="4 5">DSM 22607</strain>
    </source>
</reference>
<proteinExistence type="inferred from homology"/>
<dbReference type="InterPro" id="IPR036388">
    <property type="entry name" value="WH-like_DNA-bd_sf"/>
</dbReference>
<dbReference type="Gene3D" id="1.10.10.10">
    <property type="entry name" value="Winged helix-like DNA-binding domain superfamily/Winged helix DNA-binding domain"/>
    <property type="match status" value="1"/>
</dbReference>
<dbReference type="AlphaFoldDB" id="A0A136Q514"/>
<dbReference type="InterPro" id="IPR049874">
    <property type="entry name" value="ROK_cs"/>
</dbReference>
<dbReference type="Gene3D" id="3.30.420.40">
    <property type="match status" value="2"/>
</dbReference>
<evidence type="ECO:0000313" key="4">
    <source>
        <dbReference type="EMBL" id="KXK65739.1"/>
    </source>
</evidence>
<comment type="caution">
    <text evidence="4">The sequence shown here is derived from an EMBL/GenBank/DDBJ whole genome shotgun (WGS) entry which is preliminary data.</text>
</comment>
<evidence type="ECO:0000256" key="1">
    <source>
        <dbReference type="ARBA" id="ARBA00002486"/>
    </source>
</evidence>
<evidence type="ECO:0000313" key="5">
    <source>
        <dbReference type="Proteomes" id="UP000070366"/>
    </source>
</evidence>
<organism evidence="4 5">
    <name type="scientific">Christensenella minuta</name>
    <dbReference type="NCBI Taxonomy" id="626937"/>
    <lineage>
        <taxon>Bacteria</taxon>
        <taxon>Bacillati</taxon>
        <taxon>Bacillota</taxon>
        <taxon>Clostridia</taxon>
        <taxon>Christensenellales</taxon>
        <taxon>Christensenellaceae</taxon>
        <taxon>Christensenella</taxon>
    </lineage>
</organism>
<dbReference type="KEGG" id="cmiu:B1H56_11875"/>
<dbReference type="GO" id="GO:0042732">
    <property type="term" value="P:D-xylose metabolic process"/>
    <property type="evidence" value="ECO:0007669"/>
    <property type="project" value="UniProtKB-KW"/>
</dbReference>
<dbReference type="InterPro" id="IPR000600">
    <property type="entry name" value="ROK"/>
</dbReference>
<sequence>MNVKKTGTQKGKNQSNLQEMNRSLILRLLKKNNVCSRAKLAKQSGLKQATITNIINDFLNWGLVNETGIISGEKGRSSIGIQINHQNYYVIGVRLARGFFRIGLFDIFGINLNQSRFDHEKSTGPEVVVAKIKLEISRLIEKNRDKNIIGIGIAVPGPYFSHEGRIVDITDFPGWSKIQFKEEMASAFDLPVVIDHDANAGAVAEWWIAPNKQLTGTMVYLAVEDGLGAGIIHDGVLFRGAMGTAGEIGHVSINLDGPLCVCGNRGCLTNYASSKYLMERTREELPGYPDSMLREGFSYQDVVRAVKAGDPLAVAMFRETVRNLAAGMINILCAYSPNEIVIGGMISEFGEYLLKVLEEYVHGHTFPNFTEQVTINLSTLGPDPSFVGAAALAIDYCLRQASIFENAIRT</sequence>
<dbReference type="SUPFAM" id="SSF46785">
    <property type="entry name" value="Winged helix' DNA-binding domain"/>
    <property type="match status" value="1"/>
</dbReference>
<dbReference type="SUPFAM" id="SSF53067">
    <property type="entry name" value="Actin-like ATPase domain"/>
    <property type="match status" value="1"/>
</dbReference>
<dbReference type="PROSITE" id="PS01125">
    <property type="entry name" value="ROK"/>
    <property type="match status" value="1"/>
</dbReference>
<dbReference type="InterPro" id="IPR043129">
    <property type="entry name" value="ATPase_NBD"/>
</dbReference>
<dbReference type="Proteomes" id="UP000070366">
    <property type="component" value="Unassembled WGS sequence"/>
</dbReference>
<comment type="function">
    <text evidence="1">Transcriptional repressor of xylose-utilizing enzymes.</text>
</comment>
<dbReference type="PANTHER" id="PTHR18964">
    <property type="entry name" value="ROK (REPRESSOR, ORF, KINASE) FAMILY"/>
    <property type="match status" value="1"/>
</dbReference>
<dbReference type="Pfam" id="PF00480">
    <property type="entry name" value="ROK"/>
    <property type="match status" value="1"/>
</dbReference>
<gene>
    <name evidence="4" type="ORF">HMPREF3293_01461</name>
</gene>
<keyword evidence="5" id="KW-1185">Reference proteome</keyword>
<keyword evidence="3" id="KW-0859">Xylose metabolism</keyword>